<evidence type="ECO:0000313" key="4">
    <source>
        <dbReference type="Proteomes" id="UP000031552"/>
    </source>
</evidence>
<comment type="caution">
    <text evidence="3">The sequence shown here is derived from an EMBL/GenBank/DDBJ whole genome shotgun (WGS) entry which is preliminary data.</text>
</comment>
<dbReference type="STRING" id="1437425.CSEC_2265"/>
<dbReference type="EMBL" id="CCEJ010000012">
    <property type="protein sequence ID" value="CDR35071.1"/>
    <property type="molecule type" value="Genomic_DNA"/>
</dbReference>
<evidence type="ECO:0000256" key="2">
    <source>
        <dbReference type="SAM" id="Phobius"/>
    </source>
</evidence>
<reference evidence="3" key="2">
    <citation type="submission" date="2014-09" db="EMBL/GenBank/DDBJ databases">
        <title>Criblamydia sequanensis harbors a mega-plasmid encoding arsenite resistance.</title>
        <authorList>
            <person name="Bertelli C."/>
            <person name="Goesmann A."/>
            <person name="Greub G."/>
        </authorList>
    </citation>
    <scope>NUCLEOTIDE SEQUENCE [LARGE SCALE GENOMIC DNA]</scope>
    <source>
        <strain evidence="3">CRIB-18</strain>
    </source>
</reference>
<feature type="transmembrane region" description="Helical" evidence="2">
    <location>
        <begin position="84"/>
        <end position="102"/>
    </location>
</feature>
<protein>
    <submittedName>
        <fullName evidence="3">Membrane protein</fullName>
    </submittedName>
</protein>
<accession>A0A090D124</accession>
<feature type="coiled-coil region" evidence="1">
    <location>
        <begin position="262"/>
        <end position="437"/>
    </location>
</feature>
<proteinExistence type="predicted"/>
<keyword evidence="1" id="KW-0175">Coiled coil</keyword>
<organism evidence="3 4">
    <name type="scientific">Candidatus Criblamydia sequanensis CRIB-18</name>
    <dbReference type="NCBI Taxonomy" id="1437425"/>
    <lineage>
        <taxon>Bacteria</taxon>
        <taxon>Pseudomonadati</taxon>
        <taxon>Chlamydiota</taxon>
        <taxon>Chlamydiia</taxon>
        <taxon>Parachlamydiales</taxon>
        <taxon>Candidatus Criblamydiaceae</taxon>
        <taxon>Candidatus Criblamydia</taxon>
    </lineage>
</organism>
<feature type="coiled-coil region" evidence="1">
    <location>
        <begin position="136"/>
        <end position="212"/>
    </location>
</feature>
<keyword evidence="2" id="KW-1133">Transmembrane helix</keyword>
<gene>
    <name evidence="3" type="ORF">CSEC_2265</name>
</gene>
<evidence type="ECO:0000256" key="1">
    <source>
        <dbReference type="SAM" id="Coils"/>
    </source>
</evidence>
<keyword evidence="4" id="KW-1185">Reference proteome</keyword>
<reference evidence="3" key="1">
    <citation type="submission" date="2013-12" db="EMBL/GenBank/DDBJ databases">
        <authorList>
            <person name="Linke B."/>
        </authorList>
    </citation>
    <scope>NUCLEOTIDE SEQUENCE [LARGE SCALE GENOMIC DNA]</scope>
    <source>
        <strain evidence="3">CRIB-18</strain>
    </source>
</reference>
<name>A0A090D124_9BACT</name>
<dbReference type="Proteomes" id="UP000031552">
    <property type="component" value="Unassembled WGS sequence"/>
</dbReference>
<feature type="transmembrane region" description="Helical" evidence="2">
    <location>
        <begin position="44"/>
        <end position="72"/>
    </location>
</feature>
<keyword evidence="2" id="KW-0472">Membrane</keyword>
<feature type="transmembrane region" description="Helical" evidence="2">
    <location>
        <begin position="12"/>
        <end position="32"/>
    </location>
</feature>
<keyword evidence="2" id="KW-0812">Transmembrane</keyword>
<dbReference type="eggNOG" id="COG1196">
    <property type="taxonomic scope" value="Bacteria"/>
</dbReference>
<sequence length="438" mass="50774">MDKSEIELQKKLLFWGLIGPFLILLSISLSSLKPSSLQEILSFSAIFGLLLSVAFDWKGAITASALFCLIVFTQIGDMNFNEMIWTFGLTFSYILSFFISSFSSKEAIQLIYAMQIESKSRLENIWRLDEKLKDMLKSQEDERRQLGTRLEESRKDLFTIKKQEEINYSIIQDHKKEIASLKELMEKQEFQLRQEREKNGALASEVKDLESLIESMEGGGPETSSLLTEFEKTLAENNRLKEELKLLHDHFNEEMSLHNNVIAGLRSELDSFIKESAKKEEEELRHQRMIHELGEHAELLINEKTLLETALNKLEEDLIREKASKNDFANEQEQLSNALKKKEEEISELHFKNDELAAQFENKEAILRQLVQEGQARVQKLEKEIKDSKQRAKDPEIEKQEFEALAKNCEKLQNENLSLSTALKESETEKMEALEEKM</sequence>
<evidence type="ECO:0000313" key="3">
    <source>
        <dbReference type="EMBL" id="CDR35071.1"/>
    </source>
</evidence>
<dbReference type="RefSeq" id="WP_041018620.1">
    <property type="nucleotide sequence ID" value="NZ_CCEJ010000012.1"/>
</dbReference>
<dbReference type="AlphaFoldDB" id="A0A090D124"/>